<dbReference type="RefSeq" id="WP_343962412.1">
    <property type="nucleotide sequence ID" value="NZ_BAAAKZ010000017.1"/>
</dbReference>
<evidence type="ECO:0000313" key="4">
    <source>
        <dbReference type="Proteomes" id="UP001597181"/>
    </source>
</evidence>
<evidence type="ECO:0000313" key="3">
    <source>
        <dbReference type="EMBL" id="MFD1202899.1"/>
    </source>
</evidence>
<comment type="caution">
    <text evidence="3">The sequence shown here is derived from an EMBL/GenBank/DDBJ whole genome shotgun (WGS) entry which is preliminary data.</text>
</comment>
<feature type="region of interest" description="Disordered" evidence="1">
    <location>
        <begin position="131"/>
        <end position="163"/>
    </location>
</feature>
<feature type="transmembrane region" description="Helical" evidence="2">
    <location>
        <begin position="54"/>
        <end position="73"/>
    </location>
</feature>
<feature type="transmembrane region" description="Helical" evidence="2">
    <location>
        <begin position="80"/>
        <end position="100"/>
    </location>
</feature>
<evidence type="ECO:0000256" key="2">
    <source>
        <dbReference type="SAM" id="Phobius"/>
    </source>
</evidence>
<gene>
    <name evidence="3" type="ORF">ACFQ3U_13435</name>
</gene>
<dbReference type="Proteomes" id="UP001597181">
    <property type="component" value="Unassembled WGS sequence"/>
</dbReference>
<accession>A0ABW3TRU2</accession>
<keyword evidence="2" id="KW-0812">Transmembrane</keyword>
<dbReference type="EMBL" id="JBHTLY010000006">
    <property type="protein sequence ID" value="MFD1202899.1"/>
    <property type="molecule type" value="Genomic_DNA"/>
</dbReference>
<protein>
    <submittedName>
        <fullName evidence="3">Uncharacterized protein</fullName>
    </submittedName>
</protein>
<organism evidence="3 4">
    <name type="scientific">Leucobacter albus</name>
    <dbReference type="NCBI Taxonomy" id="272210"/>
    <lineage>
        <taxon>Bacteria</taxon>
        <taxon>Bacillati</taxon>
        <taxon>Actinomycetota</taxon>
        <taxon>Actinomycetes</taxon>
        <taxon>Micrococcales</taxon>
        <taxon>Microbacteriaceae</taxon>
        <taxon>Leucobacter</taxon>
    </lineage>
</organism>
<keyword evidence="4" id="KW-1185">Reference proteome</keyword>
<evidence type="ECO:0000256" key="1">
    <source>
        <dbReference type="SAM" id="MobiDB-lite"/>
    </source>
</evidence>
<keyword evidence="2" id="KW-1133">Transmembrane helix</keyword>
<name>A0ABW3TRU2_9MICO</name>
<sequence length="163" mass="17542">MNHKTFTWLGWATVALWLVLRVTLLVAAGTSSGAAFLFEELAPWTIYGFSVESIIWALFAPARYAWPILLLVFGIQRRRATGIACASIVLLGGITAPLWFGWFDYLSIGREAYYALMLVMLAVGTQLSPPRQPAWPTPGTAPGTGPATGQGTIPGPTYAPIAS</sequence>
<keyword evidence="2" id="KW-0472">Membrane</keyword>
<reference evidence="4" key="1">
    <citation type="journal article" date="2019" name="Int. J. Syst. Evol. Microbiol.">
        <title>The Global Catalogue of Microorganisms (GCM) 10K type strain sequencing project: providing services to taxonomists for standard genome sequencing and annotation.</title>
        <authorList>
            <consortium name="The Broad Institute Genomics Platform"/>
            <consortium name="The Broad Institute Genome Sequencing Center for Infectious Disease"/>
            <person name="Wu L."/>
            <person name="Ma J."/>
        </authorList>
    </citation>
    <scope>NUCLEOTIDE SEQUENCE [LARGE SCALE GENOMIC DNA]</scope>
    <source>
        <strain evidence="4">CCUG 50213</strain>
    </source>
</reference>
<feature type="compositionally biased region" description="Low complexity" evidence="1">
    <location>
        <begin position="137"/>
        <end position="156"/>
    </location>
</feature>
<proteinExistence type="predicted"/>